<accession>A0A4R5DD30</accession>
<dbReference type="OrthoDB" id="9782305at2"/>
<name>A0A4R5DD30_9ACTN</name>
<comment type="subcellular location">
    <subcellularLocation>
        <location evidence="1">Cell membrane</location>
        <topology evidence="1">Multi-pass membrane protein</topology>
    </subcellularLocation>
</comment>
<feature type="transmembrane region" description="Helical" evidence="8">
    <location>
        <begin position="301"/>
        <end position="326"/>
    </location>
</feature>
<feature type="transmembrane region" description="Helical" evidence="8">
    <location>
        <begin position="368"/>
        <end position="387"/>
    </location>
</feature>
<dbReference type="GO" id="GO:0022857">
    <property type="term" value="F:transmembrane transporter activity"/>
    <property type="evidence" value="ECO:0007669"/>
    <property type="project" value="InterPro"/>
</dbReference>
<organism evidence="9 10">
    <name type="scientific">Jiangella asiatica</name>
    <dbReference type="NCBI Taxonomy" id="2530372"/>
    <lineage>
        <taxon>Bacteria</taxon>
        <taxon>Bacillati</taxon>
        <taxon>Actinomycetota</taxon>
        <taxon>Actinomycetes</taxon>
        <taxon>Jiangellales</taxon>
        <taxon>Jiangellaceae</taxon>
        <taxon>Jiangella</taxon>
    </lineage>
</organism>
<dbReference type="InterPro" id="IPR000522">
    <property type="entry name" value="ABC_transptr_permease_BtuC"/>
</dbReference>
<evidence type="ECO:0000313" key="9">
    <source>
        <dbReference type="EMBL" id="TDE10927.1"/>
    </source>
</evidence>
<dbReference type="GO" id="GO:0005886">
    <property type="term" value="C:plasma membrane"/>
    <property type="evidence" value="ECO:0007669"/>
    <property type="project" value="UniProtKB-SubCell"/>
</dbReference>
<keyword evidence="6 8" id="KW-1133">Transmembrane helix</keyword>
<dbReference type="FunFam" id="1.10.3470.10:FF:000001">
    <property type="entry name" value="Vitamin B12 ABC transporter permease BtuC"/>
    <property type="match status" value="1"/>
</dbReference>
<evidence type="ECO:0000313" key="10">
    <source>
        <dbReference type="Proteomes" id="UP000294739"/>
    </source>
</evidence>
<dbReference type="Proteomes" id="UP000294739">
    <property type="component" value="Unassembled WGS sequence"/>
</dbReference>
<dbReference type="PANTHER" id="PTHR30472">
    <property type="entry name" value="FERRIC ENTEROBACTIN TRANSPORT SYSTEM PERMEASE PROTEIN"/>
    <property type="match status" value="1"/>
</dbReference>
<feature type="transmembrane region" description="Helical" evidence="8">
    <location>
        <begin position="174"/>
        <end position="197"/>
    </location>
</feature>
<dbReference type="Gene3D" id="1.10.3470.10">
    <property type="entry name" value="ABC transporter involved in vitamin B12 uptake, BtuC"/>
    <property type="match status" value="1"/>
</dbReference>
<protein>
    <submittedName>
        <fullName evidence="9">Iron ABC transporter permease</fullName>
    </submittedName>
</protein>
<reference evidence="9 10" key="1">
    <citation type="submission" date="2019-03" db="EMBL/GenBank/DDBJ databases">
        <title>Draft genome sequences of novel Actinobacteria.</title>
        <authorList>
            <person name="Sahin N."/>
            <person name="Ay H."/>
            <person name="Saygin H."/>
        </authorList>
    </citation>
    <scope>NUCLEOTIDE SEQUENCE [LARGE SCALE GENOMIC DNA]</scope>
    <source>
        <strain evidence="9 10">5K138</strain>
    </source>
</reference>
<evidence type="ECO:0000256" key="3">
    <source>
        <dbReference type="ARBA" id="ARBA00022448"/>
    </source>
</evidence>
<evidence type="ECO:0000256" key="1">
    <source>
        <dbReference type="ARBA" id="ARBA00004651"/>
    </source>
</evidence>
<dbReference type="AlphaFoldDB" id="A0A4R5DD30"/>
<evidence type="ECO:0000256" key="5">
    <source>
        <dbReference type="ARBA" id="ARBA00022692"/>
    </source>
</evidence>
<evidence type="ECO:0000256" key="7">
    <source>
        <dbReference type="ARBA" id="ARBA00023136"/>
    </source>
</evidence>
<keyword evidence="10" id="KW-1185">Reference proteome</keyword>
<comment type="caution">
    <text evidence="9">The sequence shown here is derived from an EMBL/GenBank/DDBJ whole genome shotgun (WGS) entry which is preliminary data.</text>
</comment>
<dbReference type="Pfam" id="PF01032">
    <property type="entry name" value="FecCD"/>
    <property type="match status" value="1"/>
</dbReference>
<dbReference type="EMBL" id="SMKZ01000012">
    <property type="protein sequence ID" value="TDE10927.1"/>
    <property type="molecule type" value="Genomic_DNA"/>
</dbReference>
<dbReference type="PANTHER" id="PTHR30472:SF67">
    <property type="entry name" value="PERMEASE OF ABC TRANSPORTER-RELATED"/>
    <property type="match status" value="1"/>
</dbReference>
<keyword evidence="4" id="KW-1003">Cell membrane</keyword>
<dbReference type="SUPFAM" id="SSF81345">
    <property type="entry name" value="ABC transporter involved in vitamin B12 uptake, BtuC"/>
    <property type="match status" value="1"/>
</dbReference>
<dbReference type="InterPro" id="IPR037294">
    <property type="entry name" value="ABC_BtuC-like"/>
</dbReference>
<proteinExistence type="inferred from homology"/>
<keyword evidence="5 8" id="KW-0812">Transmembrane</keyword>
<dbReference type="InParanoid" id="A0A4R5DD30"/>
<sequence>MIKVRIVFNVGFTSNPPNRTGVPYAATGDPVSVAAPSLDRNGAIGPDGNGAAKRRAPVAGLVAVLVPVLAVSAVLAIGLGPTVIAPGDTARLLWAAVSGGRVGADEATTYQIIWQVRTPRVLLAGVVGAGLSVVGVGVQALVRNALADPFVLGVSSGASVGAVAVTVVGGLASLGVYAVSAGAFAGALAATALVYLASAGRTGMSPLRLVLTGVAMSFGFQAVMSVVVYFAPNSEATSTVLFWTMGSFGAATWGSLPAVAVAVVVAVVVLRRLARPLDVLALGDETAASLGVDAGRLRTGLFVLTALTTGAMVAVSGAIGFVGLVMPHLVRIMAGAGHARVLAVAPLAGAVFMVWADLVSRTLVAPRELPLGVITALVGVPVFIALMRRRGYLFGGR</sequence>
<feature type="transmembrane region" description="Helical" evidence="8">
    <location>
        <begin position="332"/>
        <end position="356"/>
    </location>
</feature>
<keyword evidence="7 8" id="KW-0472">Membrane</keyword>
<dbReference type="CDD" id="cd06550">
    <property type="entry name" value="TM_ABC_iron-siderophores_like"/>
    <property type="match status" value="1"/>
</dbReference>
<keyword evidence="3" id="KW-0813">Transport</keyword>
<feature type="transmembrane region" description="Helical" evidence="8">
    <location>
        <begin position="149"/>
        <end position="168"/>
    </location>
</feature>
<feature type="transmembrane region" description="Helical" evidence="8">
    <location>
        <begin position="121"/>
        <end position="142"/>
    </location>
</feature>
<feature type="transmembrane region" description="Helical" evidence="8">
    <location>
        <begin position="251"/>
        <end position="270"/>
    </location>
</feature>
<dbReference type="GO" id="GO:0033214">
    <property type="term" value="P:siderophore-iron import into cell"/>
    <property type="evidence" value="ECO:0007669"/>
    <property type="project" value="TreeGrafter"/>
</dbReference>
<feature type="transmembrane region" description="Helical" evidence="8">
    <location>
        <begin position="58"/>
        <end position="84"/>
    </location>
</feature>
<evidence type="ECO:0000256" key="2">
    <source>
        <dbReference type="ARBA" id="ARBA00007935"/>
    </source>
</evidence>
<gene>
    <name evidence="9" type="ORF">E1269_10620</name>
</gene>
<comment type="similarity">
    <text evidence="2">Belongs to the binding-protein-dependent transport system permease family. FecCD subfamily.</text>
</comment>
<evidence type="ECO:0000256" key="4">
    <source>
        <dbReference type="ARBA" id="ARBA00022475"/>
    </source>
</evidence>
<evidence type="ECO:0000256" key="6">
    <source>
        <dbReference type="ARBA" id="ARBA00022989"/>
    </source>
</evidence>
<feature type="transmembrane region" description="Helical" evidence="8">
    <location>
        <begin position="209"/>
        <end position="231"/>
    </location>
</feature>
<evidence type="ECO:0000256" key="8">
    <source>
        <dbReference type="SAM" id="Phobius"/>
    </source>
</evidence>